<dbReference type="CDD" id="cd00093">
    <property type="entry name" value="HTH_XRE"/>
    <property type="match status" value="1"/>
</dbReference>
<dbReference type="EMBL" id="JAEQNB010000005">
    <property type="protein sequence ID" value="MBL0388319.1"/>
    <property type="molecule type" value="Genomic_DNA"/>
</dbReference>
<dbReference type="InterPro" id="IPR010982">
    <property type="entry name" value="Lambda_DNA-bd_dom_sf"/>
</dbReference>
<protein>
    <submittedName>
        <fullName evidence="2">Helix-turn-helix transcriptional regulator</fullName>
    </submittedName>
</protein>
<feature type="domain" description="HTH cro/C1-type" evidence="1">
    <location>
        <begin position="21"/>
        <end position="77"/>
    </location>
</feature>
<dbReference type="InterPro" id="IPR001387">
    <property type="entry name" value="Cro/C1-type_HTH"/>
</dbReference>
<accession>A0ABS1JDK8</accession>
<dbReference type="PROSITE" id="PS50943">
    <property type="entry name" value="HTH_CROC1"/>
    <property type="match status" value="1"/>
</dbReference>
<evidence type="ECO:0000259" key="1">
    <source>
        <dbReference type="PROSITE" id="PS50943"/>
    </source>
</evidence>
<reference evidence="2 3" key="1">
    <citation type="submission" date="2021-01" db="EMBL/GenBank/DDBJ databases">
        <title>Tumebacillus sp. strain ITR2 16S ribosomal RNA gene Genome sequencing and assembly.</title>
        <authorList>
            <person name="Kang M."/>
        </authorList>
    </citation>
    <scope>NUCLEOTIDE SEQUENCE [LARGE SCALE GENOMIC DNA]</scope>
    <source>
        <strain evidence="2 3">ITR2</strain>
    </source>
</reference>
<organism evidence="2 3">
    <name type="scientific">Tumebacillus amylolyticus</name>
    <dbReference type="NCBI Taxonomy" id="2801339"/>
    <lineage>
        <taxon>Bacteria</taxon>
        <taxon>Bacillati</taxon>
        <taxon>Bacillota</taxon>
        <taxon>Bacilli</taxon>
        <taxon>Bacillales</taxon>
        <taxon>Alicyclobacillaceae</taxon>
        <taxon>Tumebacillus</taxon>
    </lineage>
</organism>
<proteinExistence type="predicted"/>
<dbReference type="SMART" id="SM00028">
    <property type="entry name" value="TPR"/>
    <property type="match status" value="3"/>
</dbReference>
<name>A0ABS1JDK8_9BACL</name>
<dbReference type="InterPro" id="IPR011990">
    <property type="entry name" value="TPR-like_helical_dom_sf"/>
</dbReference>
<comment type="caution">
    <text evidence="2">The sequence shown here is derived from an EMBL/GenBank/DDBJ whole genome shotgun (WGS) entry which is preliminary data.</text>
</comment>
<dbReference type="InterPro" id="IPR019734">
    <property type="entry name" value="TPR_rpt"/>
</dbReference>
<dbReference type="RefSeq" id="WP_201637128.1">
    <property type="nucleotide sequence ID" value="NZ_JAEQNB010000005.1"/>
</dbReference>
<dbReference type="Gene3D" id="1.25.40.10">
    <property type="entry name" value="Tetratricopeptide repeat domain"/>
    <property type="match status" value="1"/>
</dbReference>
<dbReference type="SUPFAM" id="SSF47413">
    <property type="entry name" value="lambda repressor-like DNA-binding domains"/>
    <property type="match status" value="1"/>
</dbReference>
<dbReference type="SUPFAM" id="SSF48452">
    <property type="entry name" value="TPR-like"/>
    <property type="match status" value="1"/>
</dbReference>
<gene>
    <name evidence="2" type="ORF">JJB07_17070</name>
</gene>
<evidence type="ECO:0000313" key="3">
    <source>
        <dbReference type="Proteomes" id="UP000602284"/>
    </source>
</evidence>
<dbReference type="SMART" id="SM00530">
    <property type="entry name" value="HTH_XRE"/>
    <property type="match status" value="1"/>
</dbReference>
<sequence>MSTVERMATSEIEKVSLTRRISELMQEKGEAYSLRGFSQRLGINRETLRLFLTGQRRISSTRLEQIAQGLRMSVERLKQTDTVKLEQDLAVILKANKRTKPMMIRALAMATELVHVAQGATERGYALLNLGRVHYLQKDFDESHELWLQALEHAKYLHEEYDERDLLNKVTANLMLTYTIRKEYSNVENFLCAVEAVFADDPLQLGMAQYTRMTVCEERGKLERAKEHAYRSYEYLKQTGSQEQIGHALINMAHCEYRLGKYQISAKLLSEAMSALADYENILILAVKEYVKSLMQLRDYSAVTQLVEKYSTVAKSYPEYWARLQIMNARATGNPALAEAVTNEASVSLRVRYFACKSLMEFYTLHGDFESAARYYEKSRIYSNQKSEYLNEGGF</sequence>
<keyword evidence="3" id="KW-1185">Reference proteome</keyword>
<dbReference type="Proteomes" id="UP000602284">
    <property type="component" value="Unassembled WGS sequence"/>
</dbReference>
<evidence type="ECO:0000313" key="2">
    <source>
        <dbReference type="EMBL" id="MBL0388319.1"/>
    </source>
</evidence>
<dbReference type="Gene3D" id="1.10.260.40">
    <property type="entry name" value="lambda repressor-like DNA-binding domains"/>
    <property type="match status" value="1"/>
</dbReference>